<dbReference type="AlphaFoldDB" id="A0A0V0QT87"/>
<name>A0A0V0QT87_PSEPJ</name>
<dbReference type="Proteomes" id="UP000054937">
    <property type="component" value="Unassembled WGS sequence"/>
</dbReference>
<evidence type="ECO:0000313" key="2">
    <source>
        <dbReference type="EMBL" id="KRX05506.1"/>
    </source>
</evidence>
<comment type="caution">
    <text evidence="2">The sequence shown here is derived from an EMBL/GenBank/DDBJ whole genome shotgun (WGS) entry which is preliminary data.</text>
</comment>
<feature type="compositionally biased region" description="Polar residues" evidence="1">
    <location>
        <begin position="69"/>
        <end position="86"/>
    </location>
</feature>
<proteinExistence type="predicted"/>
<accession>A0A0V0QT87</accession>
<reference evidence="2 3" key="1">
    <citation type="journal article" date="2015" name="Sci. Rep.">
        <title>Genome of the facultative scuticociliatosis pathogen Pseudocohnilembus persalinus provides insight into its virulence through horizontal gene transfer.</title>
        <authorList>
            <person name="Xiong J."/>
            <person name="Wang G."/>
            <person name="Cheng J."/>
            <person name="Tian M."/>
            <person name="Pan X."/>
            <person name="Warren A."/>
            <person name="Jiang C."/>
            <person name="Yuan D."/>
            <person name="Miao W."/>
        </authorList>
    </citation>
    <scope>NUCLEOTIDE SEQUENCE [LARGE SCALE GENOMIC DNA]</scope>
    <source>
        <strain evidence="2">36N120E</strain>
    </source>
</reference>
<protein>
    <submittedName>
        <fullName evidence="2">Uncharacterized protein</fullName>
    </submittedName>
</protein>
<sequence length="559" mass="67779">MSYLGQQEQNQRDLSMQNYQTQKRKFSQDIQQNQGLLGTHQYNKSNNFQSYVQDQNTSQQNDPILIVNDGNNENEQKQSKLQQKNRVTDLQYQPKYPLQHHEFDQNSDKQKYLQQMRQAESEQMRQYEDFQAKNQKSDENIKIKQYLSNEKYQQDQKIYEKNQGHQYPQYLQNQDSNLDKQQVQAQKNEDKYQYIKPQQQLPRLQVHEKCPQGARIIPQNELYKYIPNYQQQNNIASYQNAQYLQNQQFEQQQKQLQQQYQQFQFMLENQQLLQKQQQQQQQQQQHLINYQGYDQNLIQAPIYQPQYPHYPAFPGQGQFNPNSQNYPVIYGDQFMHQDQFQVGTDFDQSFRRQNSKPKGFQLALEDDDKQKLLLNEIRSGYLYKKDKLTYPDTYTLELDRKQALLQQEIEDERKFIIDQEKRQIQQRECDRKYKENQYLDFPYNKSTFESHVNQLYRKENQDLPRYYEKGKNLVDQRSNQRLEDRIGRKDPQQLKLEEFYQKRPIQNYNGDDQRIYAAEDKHIAYNPSISLDDPILYREDISNADRALSNATNYLRQLQ</sequence>
<feature type="region of interest" description="Disordered" evidence="1">
    <location>
        <begin position="55"/>
        <end position="86"/>
    </location>
</feature>
<keyword evidence="3" id="KW-1185">Reference proteome</keyword>
<evidence type="ECO:0000313" key="3">
    <source>
        <dbReference type="Proteomes" id="UP000054937"/>
    </source>
</evidence>
<feature type="region of interest" description="Disordered" evidence="1">
    <location>
        <begin position="100"/>
        <end position="124"/>
    </location>
</feature>
<dbReference type="EMBL" id="LDAU01000107">
    <property type="protein sequence ID" value="KRX05506.1"/>
    <property type="molecule type" value="Genomic_DNA"/>
</dbReference>
<evidence type="ECO:0000256" key="1">
    <source>
        <dbReference type="SAM" id="MobiDB-lite"/>
    </source>
</evidence>
<dbReference type="InParanoid" id="A0A0V0QT87"/>
<feature type="compositionally biased region" description="Basic and acidic residues" evidence="1">
    <location>
        <begin position="100"/>
        <end position="111"/>
    </location>
</feature>
<gene>
    <name evidence="2" type="ORF">PPERSA_04543</name>
</gene>
<organism evidence="2 3">
    <name type="scientific">Pseudocohnilembus persalinus</name>
    <name type="common">Ciliate</name>
    <dbReference type="NCBI Taxonomy" id="266149"/>
    <lineage>
        <taxon>Eukaryota</taxon>
        <taxon>Sar</taxon>
        <taxon>Alveolata</taxon>
        <taxon>Ciliophora</taxon>
        <taxon>Intramacronucleata</taxon>
        <taxon>Oligohymenophorea</taxon>
        <taxon>Scuticociliatia</taxon>
        <taxon>Philasterida</taxon>
        <taxon>Pseudocohnilembidae</taxon>
        <taxon>Pseudocohnilembus</taxon>
    </lineage>
</organism>